<evidence type="ECO:0000313" key="1">
    <source>
        <dbReference type="EMBL" id="KAL2622592.1"/>
    </source>
</evidence>
<dbReference type="PROSITE" id="PS51386">
    <property type="entry name" value="RINT1_TIP20"/>
    <property type="match status" value="1"/>
</dbReference>
<evidence type="ECO:0000313" key="2">
    <source>
        <dbReference type="Proteomes" id="UP001605036"/>
    </source>
</evidence>
<dbReference type="Pfam" id="PF04437">
    <property type="entry name" value="RINT1_TIP1"/>
    <property type="match status" value="1"/>
</dbReference>
<dbReference type="AlphaFoldDB" id="A0ABD1YAJ8"/>
<sequence>MELESTGVDEGPDTVTSLPSKDAISPFLCDLLNGTFKTVEDLSSTPSLVARLLTELDNEKENFRKAQAEVLVTAARSLSQFGLLSKSLRNVNAKLENVRATRVPLFFGDKKHSGDGVSSMRNSSWKENESADVERIFKSGREEVVFSRERMVEELEALAIEVARVEKVRVYAESALKLEQLVGDLEAAVTSISASVHSSAQSGASLLKLTRAVKTMQTTETAVARIANAHWDRLVSSVDLRVDRVAAILRPAVVAVHRNILSSIEWPPPFTAGGGEKLPNPLLEMQDVQERQYVESFMALTILQTVQQSRRERQLNQYKQLNDETARERRIRARSIRAPLWAMDELVSPVAAKAEPFLIKWTTKPELAFALAFRLGQEFVDVIDDFLQPLIDKANLAGYSAREEWIFSLVNMMSLFLQTHVLPGLANDLQDDGEAGSVATALWLHIVDQTLAFDTRMKSLAIRVLGLFGGGSMDEAQVEDLDNLSGPVVLSISAIADRDEWLELWAKVELEDVLSKLKVELQSDAAWTTKLKADTFLGLVQDGSQGSVSGLLGATVEDFRAPVGAHVVLSSMSAITDRCRSLLELRQQYVFVKTGVIPIAHEYLEELLRRCQELEAVTALADDSSIVTVATCLNAGRYCEYTLQEWGEDIFFLDLFQYRQEEELHEIAGEAVDGSIFDEEIVEFKKFRQEWLTKLVSSITRGFEARSREFIRNKKKWSEPDRGTQGPGLHLAPKDTAKDLMDDYFVNMLKEFDVSSNLVDSLAVLQSQLSAMNGALDYVNFLEFWRSLAGELDQLLVNSIILGGAKFSEYGGWQLAADVRALFLLFKPYCVRPSGFFKSLHDAVILLTSPSHDALILLEVLQSSHAQPRERTEKKNKYVSDTLRHYGVRKLEPSTVKKVLSCRLLSNG</sequence>
<proteinExistence type="predicted"/>
<dbReference type="InterPro" id="IPR007528">
    <property type="entry name" value="RINT1_Tip20"/>
</dbReference>
<evidence type="ECO:0008006" key="3">
    <source>
        <dbReference type="Google" id="ProtNLM"/>
    </source>
</evidence>
<dbReference type="InterPro" id="IPR042044">
    <property type="entry name" value="EXOC6PINT-1/Sec15/Tip20_C_dom2"/>
</dbReference>
<dbReference type="PANTHER" id="PTHR13520:SF0">
    <property type="entry name" value="RAD50-INTERACTING PROTEIN 1"/>
    <property type="match status" value="1"/>
</dbReference>
<dbReference type="EMBL" id="JBHFFA010000006">
    <property type="protein sequence ID" value="KAL2622592.1"/>
    <property type="molecule type" value="Genomic_DNA"/>
</dbReference>
<comment type="caution">
    <text evidence="1">The sequence shown here is derived from an EMBL/GenBank/DDBJ whole genome shotgun (WGS) entry which is preliminary data.</text>
</comment>
<organism evidence="1 2">
    <name type="scientific">Riccia fluitans</name>
    <dbReference type="NCBI Taxonomy" id="41844"/>
    <lineage>
        <taxon>Eukaryota</taxon>
        <taxon>Viridiplantae</taxon>
        <taxon>Streptophyta</taxon>
        <taxon>Embryophyta</taxon>
        <taxon>Marchantiophyta</taxon>
        <taxon>Marchantiopsida</taxon>
        <taxon>Marchantiidae</taxon>
        <taxon>Marchantiales</taxon>
        <taxon>Ricciaceae</taxon>
        <taxon>Riccia</taxon>
    </lineage>
</organism>
<reference evidence="1 2" key="1">
    <citation type="submission" date="2024-09" db="EMBL/GenBank/DDBJ databases">
        <title>Chromosome-scale assembly of Riccia fluitans.</title>
        <authorList>
            <person name="Paukszto L."/>
            <person name="Sawicki J."/>
            <person name="Karawczyk K."/>
            <person name="Piernik-Szablinska J."/>
            <person name="Szczecinska M."/>
            <person name="Mazdziarz M."/>
        </authorList>
    </citation>
    <scope>NUCLEOTIDE SEQUENCE [LARGE SCALE GENOMIC DNA]</scope>
    <source>
        <strain evidence="1">Rf_01</strain>
        <tissue evidence="1">Aerial parts of the thallus</tissue>
    </source>
</reference>
<name>A0ABD1YAJ8_9MARC</name>
<dbReference type="PANTHER" id="PTHR13520">
    <property type="entry name" value="RAD50-INTERACTING PROTEIN 1 RINT-1"/>
    <property type="match status" value="1"/>
</dbReference>
<gene>
    <name evidence="1" type="ORF">R1flu_002797</name>
</gene>
<keyword evidence="2" id="KW-1185">Reference proteome</keyword>
<accession>A0ABD1YAJ8</accession>
<dbReference type="Proteomes" id="UP001605036">
    <property type="component" value="Unassembled WGS sequence"/>
</dbReference>
<dbReference type="Gene3D" id="1.20.58.670">
    <property type="entry name" value="Dsl1p vesicle tethering complex, Tip20p subunit, domain D"/>
    <property type="match status" value="1"/>
</dbReference>
<protein>
    <recommendedName>
        <fullName evidence="3">RAD50-interacting protein 1</fullName>
    </recommendedName>
</protein>